<feature type="non-terminal residue" evidence="1">
    <location>
        <position position="147"/>
    </location>
</feature>
<proteinExistence type="predicted"/>
<evidence type="ECO:0000313" key="1">
    <source>
        <dbReference type="EMBL" id="GAV65885.1"/>
    </source>
</evidence>
<gene>
    <name evidence="1" type="ORF">CFOL_v3_09397</name>
</gene>
<dbReference type="AlphaFoldDB" id="A0A1Q3BDA1"/>
<accession>A0A1Q3BDA1</accession>
<reference evidence="2" key="1">
    <citation type="submission" date="2016-04" db="EMBL/GenBank/DDBJ databases">
        <title>Cephalotus genome sequencing.</title>
        <authorList>
            <person name="Fukushima K."/>
            <person name="Hasebe M."/>
            <person name="Fang X."/>
        </authorList>
    </citation>
    <scope>NUCLEOTIDE SEQUENCE [LARGE SCALE GENOMIC DNA]</scope>
    <source>
        <strain evidence="2">cv. St1</strain>
    </source>
</reference>
<feature type="non-terminal residue" evidence="1">
    <location>
        <position position="1"/>
    </location>
</feature>
<dbReference type="STRING" id="3775.A0A1Q3BDA1"/>
<sequence length="147" mass="17177">FSIQVFWCTTFILHVSFTKECNRILRNFLWHGVGNTKKSGKVARSKVCRQKDEGGLGIKDCRAWNKATIMKLGWDIGRKKDSVWTNWCHAVFLKETNFWAAKVANNFSWSWRNILLSRNLLVHNVLYEVADGNSFSLWFDPWLFGES</sequence>
<protein>
    <recommendedName>
        <fullName evidence="3">Zf-RVT domain-containing protein</fullName>
    </recommendedName>
</protein>
<dbReference type="EMBL" id="BDDD01000437">
    <property type="protein sequence ID" value="GAV65885.1"/>
    <property type="molecule type" value="Genomic_DNA"/>
</dbReference>
<name>A0A1Q3BDA1_CEPFO</name>
<dbReference type="InParanoid" id="A0A1Q3BDA1"/>
<dbReference type="PANTHER" id="PTHR33116">
    <property type="entry name" value="REVERSE TRANSCRIPTASE ZINC-BINDING DOMAIN-CONTAINING PROTEIN-RELATED-RELATED"/>
    <property type="match status" value="1"/>
</dbReference>
<evidence type="ECO:0000313" key="2">
    <source>
        <dbReference type="Proteomes" id="UP000187406"/>
    </source>
</evidence>
<dbReference type="PANTHER" id="PTHR33116:SF80">
    <property type="entry name" value="REVERSE TRANSCRIPTASE ZINC-BINDING DOMAIN-CONTAINING PROTEIN"/>
    <property type="match status" value="1"/>
</dbReference>
<organism evidence="1 2">
    <name type="scientific">Cephalotus follicularis</name>
    <name type="common">Albany pitcher plant</name>
    <dbReference type="NCBI Taxonomy" id="3775"/>
    <lineage>
        <taxon>Eukaryota</taxon>
        <taxon>Viridiplantae</taxon>
        <taxon>Streptophyta</taxon>
        <taxon>Embryophyta</taxon>
        <taxon>Tracheophyta</taxon>
        <taxon>Spermatophyta</taxon>
        <taxon>Magnoliopsida</taxon>
        <taxon>eudicotyledons</taxon>
        <taxon>Gunneridae</taxon>
        <taxon>Pentapetalae</taxon>
        <taxon>rosids</taxon>
        <taxon>fabids</taxon>
        <taxon>Oxalidales</taxon>
        <taxon>Cephalotaceae</taxon>
        <taxon>Cephalotus</taxon>
    </lineage>
</organism>
<dbReference type="Proteomes" id="UP000187406">
    <property type="component" value="Unassembled WGS sequence"/>
</dbReference>
<keyword evidence="2" id="KW-1185">Reference proteome</keyword>
<comment type="caution">
    <text evidence="1">The sequence shown here is derived from an EMBL/GenBank/DDBJ whole genome shotgun (WGS) entry which is preliminary data.</text>
</comment>
<evidence type="ECO:0008006" key="3">
    <source>
        <dbReference type="Google" id="ProtNLM"/>
    </source>
</evidence>
<dbReference type="OrthoDB" id="1108859at2759"/>